<reference evidence="11 12" key="1">
    <citation type="submission" date="2020-07" db="EMBL/GenBank/DDBJ databases">
        <title>Sequencing the genomes of 1000 actinobacteria strains.</title>
        <authorList>
            <person name="Klenk H.-P."/>
        </authorList>
    </citation>
    <scope>NUCLEOTIDE SEQUENCE [LARGE SCALE GENOMIC DNA]</scope>
    <source>
        <strain evidence="11 12">DSM 102047</strain>
    </source>
</reference>
<protein>
    <recommendedName>
        <fullName evidence="8">Multidrug efflux pump Tap</fullName>
    </recommendedName>
</protein>
<dbReference type="Proteomes" id="UP000521748">
    <property type="component" value="Unassembled WGS sequence"/>
</dbReference>
<dbReference type="Pfam" id="PF07690">
    <property type="entry name" value="MFS_1"/>
    <property type="match status" value="1"/>
</dbReference>
<keyword evidence="3" id="KW-1003">Cell membrane</keyword>
<evidence type="ECO:0000256" key="5">
    <source>
        <dbReference type="ARBA" id="ARBA00022989"/>
    </source>
</evidence>
<feature type="transmembrane region" description="Helical" evidence="9">
    <location>
        <begin position="322"/>
        <end position="344"/>
    </location>
</feature>
<organism evidence="11 12">
    <name type="scientific">Psychromicrobium silvestre</name>
    <dbReference type="NCBI Taxonomy" id="1645614"/>
    <lineage>
        <taxon>Bacteria</taxon>
        <taxon>Bacillati</taxon>
        <taxon>Actinomycetota</taxon>
        <taxon>Actinomycetes</taxon>
        <taxon>Micrococcales</taxon>
        <taxon>Micrococcaceae</taxon>
        <taxon>Psychromicrobium</taxon>
    </lineage>
</organism>
<dbReference type="PANTHER" id="PTHR23513">
    <property type="entry name" value="INTEGRAL MEMBRANE EFFLUX PROTEIN-RELATED"/>
    <property type="match status" value="1"/>
</dbReference>
<evidence type="ECO:0000256" key="7">
    <source>
        <dbReference type="ARBA" id="ARBA00038075"/>
    </source>
</evidence>
<dbReference type="PANTHER" id="PTHR23513:SF9">
    <property type="entry name" value="ENTEROBACTIN EXPORTER ENTS"/>
    <property type="match status" value="1"/>
</dbReference>
<dbReference type="CDD" id="cd06173">
    <property type="entry name" value="MFS_MefA_like"/>
    <property type="match status" value="1"/>
</dbReference>
<accession>A0A7Y9LRA3</accession>
<evidence type="ECO:0000256" key="6">
    <source>
        <dbReference type="ARBA" id="ARBA00023136"/>
    </source>
</evidence>
<feature type="transmembrane region" description="Helical" evidence="9">
    <location>
        <begin position="231"/>
        <end position="248"/>
    </location>
</feature>
<dbReference type="GO" id="GO:0005886">
    <property type="term" value="C:plasma membrane"/>
    <property type="evidence" value="ECO:0007669"/>
    <property type="project" value="UniProtKB-SubCell"/>
</dbReference>
<evidence type="ECO:0000256" key="4">
    <source>
        <dbReference type="ARBA" id="ARBA00022692"/>
    </source>
</evidence>
<keyword evidence="5 9" id="KW-1133">Transmembrane helix</keyword>
<feature type="transmembrane region" description="Helical" evidence="9">
    <location>
        <begin position="153"/>
        <end position="170"/>
    </location>
</feature>
<dbReference type="AlphaFoldDB" id="A0A7Y9LRA3"/>
<evidence type="ECO:0000256" key="3">
    <source>
        <dbReference type="ARBA" id="ARBA00022475"/>
    </source>
</evidence>
<evidence type="ECO:0000256" key="8">
    <source>
        <dbReference type="ARBA" id="ARBA00040914"/>
    </source>
</evidence>
<feature type="transmembrane region" description="Helical" evidence="9">
    <location>
        <begin position="365"/>
        <end position="383"/>
    </location>
</feature>
<evidence type="ECO:0000256" key="1">
    <source>
        <dbReference type="ARBA" id="ARBA00004429"/>
    </source>
</evidence>
<proteinExistence type="inferred from homology"/>
<dbReference type="PROSITE" id="PS50850">
    <property type="entry name" value="MFS"/>
    <property type="match status" value="1"/>
</dbReference>
<evidence type="ECO:0000313" key="11">
    <source>
        <dbReference type="EMBL" id="NYE94150.1"/>
    </source>
</evidence>
<dbReference type="RefSeq" id="WP_179387953.1">
    <property type="nucleotide sequence ID" value="NZ_JACBYQ010000001.1"/>
</dbReference>
<evidence type="ECO:0000256" key="9">
    <source>
        <dbReference type="SAM" id="Phobius"/>
    </source>
</evidence>
<dbReference type="InterPro" id="IPR011701">
    <property type="entry name" value="MFS"/>
</dbReference>
<comment type="subcellular location">
    <subcellularLocation>
        <location evidence="1">Cell inner membrane</location>
        <topology evidence="1">Multi-pass membrane protein</topology>
    </subcellularLocation>
</comment>
<dbReference type="Gene3D" id="1.20.1250.20">
    <property type="entry name" value="MFS general substrate transporter like domains"/>
    <property type="match status" value="1"/>
</dbReference>
<comment type="similarity">
    <text evidence="7">Belongs to the major facilitator superfamily. Drug:H(+) antiporter-3 (DHA3) (TC 2.A.1.21) family.</text>
</comment>
<name>A0A7Y9LRA3_9MICC</name>
<dbReference type="SUPFAM" id="SSF103473">
    <property type="entry name" value="MFS general substrate transporter"/>
    <property type="match status" value="1"/>
</dbReference>
<gene>
    <name evidence="11" type="ORF">FHU41_000371</name>
</gene>
<keyword evidence="4 9" id="KW-0812">Transmembrane</keyword>
<feature type="transmembrane region" description="Helical" evidence="9">
    <location>
        <begin position="51"/>
        <end position="71"/>
    </location>
</feature>
<sequence length="425" mass="43799">MSKCVERGRARRSIVGLLAAHAISQTGNAVTLLAVPFYVLATGGSGSEVGLAAAFATIPVVIGGPLGGVLVDRIGYRKSSILADLVSGLTVLAIPVLALTIGLPFWALLALVFLGGLLDTPGQTARRVMLPAVSTLAQIRLERSVGFLDGVERLASMLGASVAGLLIGALGPANALFLDAASFGLSALIMASLVSKEPGAASGNASDAVRKTKGYWAELLEGFRFVRKQRLLLAIVVMVLLTNLFDAARTSSLMPLYANSRLGGAAALGSLLAIFGAGALLGTIGFGMIAHRMPRRMTFALCFILAGPPAILAFAVGLPFGWLLFICALSGLASGALNPILGALQLELVPEGMRARVFGLSRAGAWLGIPLGALLGGLAADRLGLNQSFAIIAALYLLVTLAPLVVPVFKQMDRTPAPPSARFRA</sequence>
<comment type="caution">
    <text evidence="11">The sequence shown here is derived from an EMBL/GenBank/DDBJ whole genome shotgun (WGS) entry which is preliminary data.</text>
</comment>
<dbReference type="InterPro" id="IPR020846">
    <property type="entry name" value="MFS_dom"/>
</dbReference>
<evidence type="ECO:0000313" key="12">
    <source>
        <dbReference type="Proteomes" id="UP000521748"/>
    </source>
</evidence>
<feature type="transmembrane region" description="Helical" evidence="9">
    <location>
        <begin position="268"/>
        <end position="290"/>
    </location>
</feature>
<keyword evidence="12" id="KW-1185">Reference proteome</keyword>
<dbReference type="InterPro" id="IPR036259">
    <property type="entry name" value="MFS_trans_sf"/>
</dbReference>
<keyword evidence="2" id="KW-0813">Transport</keyword>
<feature type="domain" description="Major facilitator superfamily (MFS) profile" evidence="10">
    <location>
        <begin position="232"/>
        <end position="425"/>
    </location>
</feature>
<dbReference type="EMBL" id="JACBYQ010000001">
    <property type="protein sequence ID" value="NYE94150.1"/>
    <property type="molecule type" value="Genomic_DNA"/>
</dbReference>
<feature type="transmembrane region" description="Helical" evidence="9">
    <location>
        <begin position="92"/>
        <end position="118"/>
    </location>
</feature>
<dbReference type="GO" id="GO:0022857">
    <property type="term" value="F:transmembrane transporter activity"/>
    <property type="evidence" value="ECO:0007669"/>
    <property type="project" value="InterPro"/>
</dbReference>
<feature type="transmembrane region" description="Helical" evidence="9">
    <location>
        <begin position="297"/>
        <end position="316"/>
    </location>
</feature>
<evidence type="ECO:0000259" key="10">
    <source>
        <dbReference type="PROSITE" id="PS50850"/>
    </source>
</evidence>
<feature type="transmembrane region" description="Helical" evidence="9">
    <location>
        <begin position="389"/>
        <end position="409"/>
    </location>
</feature>
<evidence type="ECO:0000256" key="2">
    <source>
        <dbReference type="ARBA" id="ARBA00022448"/>
    </source>
</evidence>
<keyword evidence="6 9" id="KW-0472">Membrane</keyword>